<evidence type="ECO:0000313" key="3">
    <source>
        <dbReference type="EMBL" id="KXS18099.1"/>
    </source>
</evidence>
<dbReference type="Pfam" id="PF03351">
    <property type="entry name" value="DOMON"/>
    <property type="match status" value="1"/>
</dbReference>
<protein>
    <recommendedName>
        <fullName evidence="2">DOMON domain-containing protein</fullName>
    </recommendedName>
</protein>
<name>A0A139AMX1_GONPJ</name>
<feature type="domain" description="DOMON" evidence="2">
    <location>
        <begin position="31"/>
        <end position="155"/>
    </location>
</feature>
<sequence length="249" mass="27207">MILRNYILRAILAASWVAKVFSLPFCSPREPSFCVEMLTSGQGFASVRVNLTKTNLGWVAFGIMTSEAVMPGTDVHLAYPTNDSSIFMSDRKAVEHIMPLSDDSQDVFPIASLSSYNATSGNFSVVFRRRFFTGDRLDNDLIAAPQNYALVYNLGTPPRPVTNAVINYHSFHEVFRNITLIDTAGSLAPKTFVDSANKLACAGADTTFCVNIRDAGQGYADITLSLVKLNLTWAAFGINPKGVMPQSDM</sequence>
<dbReference type="CDD" id="cd09631">
    <property type="entry name" value="DOMON_DOH"/>
    <property type="match status" value="1"/>
</dbReference>
<dbReference type="InterPro" id="IPR005018">
    <property type="entry name" value="DOMON_domain"/>
</dbReference>
<keyword evidence="4" id="KW-1185">Reference proteome</keyword>
<dbReference type="PROSITE" id="PS50836">
    <property type="entry name" value="DOMON"/>
    <property type="match status" value="1"/>
</dbReference>
<organism evidence="3 4">
    <name type="scientific">Gonapodya prolifera (strain JEL478)</name>
    <name type="common">Monoblepharis prolifera</name>
    <dbReference type="NCBI Taxonomy" id="1344416"/>
    <lineage>
        <taxon>Eukaryota</taxon>
        <taxon>Fungi</taxon>
        <taxon>Fungi incertae sedis</taxon>
        <taxon>Chytridiomycota</taxon>
        <taxon>Chytridiomycota incertae sedis</taxon>
        <taxon>Monoblepharidomycetes</taxon>
        <taxon>Monoblepharidales</taxon>
        <taxon>Gonapodyaceae</taxon>
        <taxon>Gonapodya</taxon>
    </lineage>
</organism>
<feature type="signal peptide" evidence="1">
    <location>
        <begin position="1"/>
        <end position="22"/>
    </location>
</feature>
<evidence type="ECO:0000256" key="1">
    <source>
        <dbReference type="SAM" id="SignalP"/>
    </source>
</evidence>
<keyword evidence="1" id="KW-0732">Signal</keyword>
<dbReference type="OrthoDB" id="19261at2759"/>
<dbReference type="EMBL" id="KQ965743">
    <property type="protein sequence ID" value="KXS18099.1"/>
    <property type="molecule type" value="Genomic_DNA"/>
</dbReference>
<gene>
    <name evidence="3" type="ORF">M427DRAFT_222026</name>
</gene>
<reference evidence="3 4" key="1">
    <citation type="journal article" date="2015" name="Genome Biol. Evol.">
        <title>Phylogenomic analyses indicate that early fungi evolved digesting cell walls of algal ancestors of land plants.</title>
        <authorList>
            <person name="Chang Y."/>
            <person name="Wang S."/>
            <person name="Sekimoto S."/>
            <person name="Aerts A.L."/>
            <person name="Choi C."/>
            <person name="Clum A."/>
            <person name="LaButti K.M."/>
            <person name="Lindquist E.A."/>
            <person name="Yee Ngan C."/>
            <person name="Ohm R.A."/>
            <person name="Salamov A.A."/>
            <person name="Grigoriev I.V."/>
            <person name="Spatafora J.W."/>
            <person name="Berbee M.L."/>
        </authorList>
    </citation>
    <scope>NUCLEOTIDE SEQUENCE [LARGE SCALE GENOMIC DNA]</scope>
    <source>
        <strain evidence="3 4">JEL478</strain>
    </source>
</reference>
<dbReference type="Proteomes" id="UP000070544">
    <property type="component" value="Unassembled WGS sequence"/>
</dbReference>
<evidence type="ECO:0000313" key="4">
    <source>
        <dbReference type="Proteomes" id="UP000070544"/>
    </source>
</evidence>
<dbReference type="Gene3D" id="2.60.40.1210">
    <property type="entry name" value="Cellobiose dehydrogenase, cytochrome domain"/>
    <property type="match status" value="1"/>
</dbReference>
<dbReference type="SMART" id="SM00664">
    <property type="entry name" value="DoH"/>
    <property type="match status" value="1"/>
</dbReference>
<feature type="chain" id="PRO_5007296288" description="DOMON domain-containing protein" evidence="1">
    <location>
        <begin position="23"/>
        <end position="249"/>
    </location>
</feature>
<evidence type="ECO:0000259" key="2">
    <source>
        <dbReference type="PROSITE" id="PS50836"/>
    </source>
</evidence>
<dbReference type="AlphaFoldDB" id="A0A139AMX1"/>
<accession>A0A139AMX1</accession>
<dbReference type="SUPFAM" id="SSF49344">
    <property type="entry name" value="CBD9-like"/>
    <property type="match status" value="1"/>
</dbReference>
<dbReference type="InterPro" id="IPR045266">
    <property type="entry name" value="DOH_DOMON"/>
</dbReference>
<proteinExistence type="predicted"/>